<evidence type="ECO:0000256" key="1">
    <source>
        <dbReference type="SAM" id="MobiDB-lite"/>
    </source>
</evidence>
<gene>
    <name evidence="2" type="primary">Dyak\GE28249</name>
    <name evidence="2" type="synonym">GE28249</name>
    <name evidence="2" type="ORF">Dyak_GE28249</name>
</gene>
<dbReference type="EMBL" id="CM000160">
    <property type="protein sequence ID" value="KRK04161.1"/>
    <property type="molecule type" value="Genomic_DNA"/>
</dbReference>
<evidence type="ECO:0000313" key="3">
    <source>
        <dbReference type="Proteomes" id="UP000002282"/>
    </source>
</evidence>
<dbReference type="OrthoDB" id="5982503at2759"/>
<dbReference type="Pfam" id="PF14989">
    <property type="entry name" value="CCDC32"/>
    <property type="match status" value="1"/>
</dbReference>
<name>A0A0R1E8X5_DROYA</name>
<evidence type="ECO:0000313" key="2">
    <source>
        <dbReference type="EMBL" id="KRK04161.1"/>
    </source>
</evidence>
<feature type="region of interest" description="Disordered" evidence="1">
    <location>
        <begin position="21"/>
        <end position="56"/>
    </location>
</feature>
<dbReference type="PANTHER" id="PTHR31800">
    <property type="entry name" value="COILED-COIL DOMAIN-CONTAINING PROTEIN 32"/>
    <property type="match status" value="1"/>
</dbReference>
<reference evidence="2 3" key="2">
    <citation type="journal article" date="2007" name="PLoS Biol.">
        <title>Principles of genome evolution in the Drosophila melanogaster species group.</title>
        <authorList>
            <person name="Ranz J.M."/>
            <person name="Maurin D."/>
            <person name="Chan Y.S."/>
            <person name="von Grotthuss M."/>
            <person name="Hillier L.W."/>
            <person name="Roote J."/>
            <person name="Ashburner M."/>
            <person name="Bergman C.M."/>
        </authorList>
    </citation>
    <scope>NUCLEOTIDE SEQUENCE [LARGE SCALE GENOMIC DNA]</scope>
    <source>
        <strain evidence="3">Tai18E2 / Tucson 14021-0261.01</strain>
    </source>
</reference>
<dbReference type="InterPro" id="IPR028039">
    <property type="entry name" value="CCDC32"/>
</dbReference>
<accession>A0A0R1E8X5</accession>
<keyword evidence="3" id="KW-1185">Reference proteome</keyword>
<reference evidence="2 3" key="1">
    <citation type="journal article" date="2007" name="Nature">
        <title>Evolution of genes and genomes on the Drosophila phylogeny.</title>
        <authorList>
            <consortium name="Drosophila 12 Genomes Consortium"/>
            <person name="Clark A.G."/>
            <person name="Eisen M.B."/>
            <person name="Smith D.R."/>
            <person name="Bergman C.M."/>
            <person name="Oliver B."/>
            <person name="Markow T.A."/>
            <person name="Kaufman T.C."/>
            <person name="Kellis M."/>
            <person name="Gelbart W."/>
            <person name="Iyer V.N."/>
            <person name="Pollard D.A."/>
            <person name="Sackton T.B."/>
            <person name="Larracuente A.M."/>
            <person name="Singh N.D."/>
            <person name="Abad J.P."/>
            <person name="Abt D.N."/>
            <person name="Adryan B."/>
            <person name="Aguade M."/>
            <person name="Akashi H."/>
            <person name="Anderson W.W."/>
            <person name="Aquadro C.F."/>
            <person name="Ardell D.H."/>
            <person name="Arguello R."/>
            <person name="Artieri C.G."/>
            <person name="Barbash D.A."/>
            <person name="Barker D."/>
            <person name="Barsanti P."/>
            <person name="Batterham P."/>
            <person name="Batzoglou S."/>
            <person name="Begun D."/>
            <person name="Bhutkar A."/>
            <person name="Blanco E."/>
            <person name="Bosak S.A."/>
            <person name="Bradley R.K."/>
            <person name="Brand A.D."/>
            <person name="Brent M.R."/>
            <person name="Brooks A.N."/>
            <person name="Brown R.H."/>
            <person name="Butlin R.K."/>
            <person name="Caggese C."/>
            <person name="Calvi B.R."/>
            <person name="Bernardo de Carvalho A."/>
            <person name="Caspi A."/>
            <person name="Castrezana S."/>
            <person name="Celniker S.E."/>
            <person name="Chang J.L."/>
            <person name="Chapple C."/>
            <person name="Chatterji S."/>
            <person name="Chinwalla A."/>
            <person name="Civetta A."/>
            <person name="Clifton S.W."/>
            <person name="Comeron J.M."/>
            <person name="Costello J.C."/>
            <person name="Coyne J.A."/>
            <person name="Daub J."/>
            <person name="David R.G."/>
            <person name="Delcher A.L."/>
            <person name="Delehaunty K."/>
            <person name="Do C.B."/>
            <person name="Ebling H."/>
            <person name="Edwards K."/>
            <person name="Eickbush T."/>
            <person name="Evans J.D."/>
            <person name="Filipski A."/>
            <person name="Findeiss S."/>
            <person name="Freyhult E."/>
            <person name="Fulton L."/>
            <person name="Fulton R."/>
            <person name="Garcia A.C."/>
            <person name="Gardiner A."/>
            <person name="Garfield D.A."/>
            <person name="Garvin B.E."/>
            <person name="Gibson G."/>
            <person name="Gilbert D."/>
            <person name="Gnerre S."/>
            <person name="Godfrey J."/>
            <person name="Good R."/>
            <person name="Gotea V."/>
            <person name="Gravely B."/>
            <person name="Greenberg A.J."/>
            <person name="Griffiths-Jones S."/>
            <person name="Gross S."/>
            <person name="Guigo R."/>
            <person name="Gustafson E.A."/>
            <person name="Haerty W."/>
            <person name="Hahn M.W."/>
            <person name="Halligan D.L."/>
            <person name="Halpern A.L."/>
            <person name="Halter G.M."/>
            <person name="Han M.V."/>
            <person name="Heger A."/>
            <person name="Hillier L."/>
            <person name="Hinrichs A.S."/>
            <person name="Holmes I."/>
            <person name="Hoskins R.A."/>
            <person name="Hubisz M.J."/>
            <person name="Hultmark D."/>
            <person name="Huntley M.A."/>
            <person name="Jaffe D.B."/>
            <person name="Jagadeeshan S."/>
            <person name="Jeck W.R."/>
            <person name="Johnson J."/>
            <person name="Jones C.D."/>
            <person name="Jordan W.C."/>
            <person name="Karpen G.H."/>
            <person name="Kataoka E."/>
            <person name="Keightley P.D."/>
            <person name="Kheradpour P."/>
            <person name="Kirkness E.F."/>
            <person name="Koerich L.B."/>
            <person name="Kristiansen K."/>
            <person name="Kudrna D."/>
            <person name="Kulathinal R.J."/>
            <person name="Kumar S."/>
            <person name="Kwok R."/>
            <person name="Lander E."/>
            <person name="Langley C.H."/>
            <person name="Lapoint R."/>
            <person name="Lazzaro B.P."/>
            <person name="Lee S.J."/>
            <person name="Levesque L."/>
            <person name="Li R."/>
            <person name="Lin C.F."/>
            <person name="Lin M.F."/>
            <person name="Lindblad-Toh K."/>
            <person name="Llopart A."/>
            <person name="Long M."/>
            <person name="Low L."/>
            <person name="Lozovsky E."/>
            <person name="Lu J."/>
            <person name="Luo M."/>
            <person name="Machado C.A."/>
            <person name="Makalowski W."/>
            <person name="Marzo M."/>
            <person name="Matsuda M."/>
            <person name="Matzkin L."/>
            <person name="McAllister B."/>
            <person name="McBride C.S."/>
            <person name="McKernan B."/>
            <person name="McKernan K."/>
            <person name="Mendez-Lago M."/>
            <person name="Minx P."/>
            <person name="Mollenhauer M.U."/>
            <person name="Montooth K."/>
            <person name="Mount S.M."/>
            <person name="Mu X."/>
            <person name="Myers E."/>
            <person name="Negre B."/>
            <person name="Newfeld S."/>
            <person name="Nielsen R."/>
            <person name="Noor M.A."/>
            <person name="O'Grady P."/>
            <person name="Pachter L."/>
            <person name="Papaceit M."/>
            <person name="Parisi M.J."/>
            <person name="Parisi M."/>
            <person name="Parts L."/>
            <person name="Pedersen J.S."/>
            <person name="Pesole G."/>
            <person name="Phillippy A.M."/>
            <person name="Ponting C.P."/>
            <person name="Pop M."/>
            <person name="Porcelli D."/>
            <person name="Powell J.R."/>
            <person name="Prohaska S."/>
            <person name="Pruitt K."/>
            <person name="Puig M."/>
            <person name="Quesneville H."/>
            <person name="Ram K.R."/>
            <person name="Rand D."/>
            <person name="Rasmussen M.D."/>
            <person name="Reed L.K."/>
            <person name="Reenan R."/>
            <person name="Reily A."/>
            <person name="Remington K.A."/>
            <person name="Rieger T.T."/>
            <person name="Ritchie M.G."/>
            <person name="Robin C."/>
            <person name="Rogers Y.H."/>
            <person name="Rohde C."/>
            <person name="Rozas J."/>
            <person name="Rubenfield M.J."/>
            <person name="Ruiz A."/>
            <person name="Russo S."/>
            <person name="Salzberg S.L."/>
            <person name="Sanchez-Gracia A."/>
            <person name="Saranga D.J."/>
            <person name="Sato H."/>
            <person name="Schaeffer S.W."/>
            <person name="Schatz M.C."/>
            <person name="Schlenke T."/>
            <person name="Schwartz R."/>
            <person name="Segarra C."/>
            <person name="Singh R.S."/>
            <person name="Sirot L."/>
            <person name="Sirota M."/>
            <person name="Sisneros N.B."/>
            <person name="Smith C.D."/>
            <person name="Smith T.F."/>
            <person name="Spieth J."/>
            <person name="Stage D.E."/>
            <person name="Stark A."/>
            <person name="Stephan W."/>
            <person name="Strausberg R.L."/>
            <person name="Strempel S."/>
            <person name="Sturgill D."/>
            <person name="Sutton G."/>
            <person name="Sutton G.G."/>
            <person name="Tao W."/>
            <person name="Teichmann S."/>
            <person name="Tobari Y.N."/>
            <person name="Tomimura Y."/>
            <person name="Tsolas J.M."/>
            <person name="Valente V.L."/>
            <person name="Venter E."/>
            <person name="Venter J.C."/>
            <person name="Vicario S."/>
            <person name="Vieira F.G."/>
            <person name="Vilella A.J."/>
            <person name="Villasante A."/>
            <person name="Walenz B."/>
            <person name="Wang J."/>
            <person name="Wasserman M."/>
            <person name="Watts T."/>
            <person name="Wilson D."/>
            <person name="Wilson R.K."/>
            <person name="Wing R.A."/>
            <person name="Wolfner M.F."/>
            <person name="Wong A."/>
            <person name="Wong G.K."/>
            <person name="Wu C.I."/>
            <person name="Wu G."/>
            <person name="Yamamoto D."/>
            <person name="Yang H.P."/>
            <person name="Yang S.P."/>
            <person name="Yorke J.A."/>
            <person name="Yoshida K."/>
            <person name="Zdobnov E."/>
            <person name="Zhang P."/>
            <person name="Zhang Y."/>
            <person name="Zimin A.V."/>
            <person name="Baldwin J."/>
            <person name="Abdouelleil A."/>
            <person name="Abdulkadir J."/>
            <person name="Abebe A."/>
            <person name="Abera B."/>
            <person name="Abreu J."/>
            <person name="Acer S.C."/>
            <person name="Aftuck L."/>
            <person name="Alexander A."/>
            <person name="An P."/>
            <person name="Anderson E."/>
            <person name="Anderson S."/>
            <person name="Arachi H."/>
            <person name="Azer M."/>
            <person name="Bachantsang P."/>
            <person name="Barry A."/>
            <person name="Bayul T."/>
            <person name="Berlin A."/>
            <person name="Bessette D."/>
            <person name="Bloom T."/>
            <person name="Blye J."/>
            <person name="Boguslavskiy L."/>
            <person name="Bonnet C."/>
            <person name="Boukhgalter B."/>
            <person name="Bourzgui I."/>
            <person name="Brown A."/>
            <person name="Cahill P."/>
            <person name="Channer S."/>
            <person name="Cheshatsang Y."/>
            <person name="Chuda L."/>
            <person name="Citroen M."/>
            <person name="Collymore A."/>
            <person name="Cooke P."/>
            <person name="Costello M."/>
            <person name="D'Aco K."/>
            <person name="Daza R."/>
            <person name="De Haan G."/>
            <person name="DeGray S."/>
            <person name="DeMaso C."/>
            <person name="Dhargay N."/>
            <person name="Dooley K."/>
            <person name="Dooley E."/>
            <person name="Doricent M."/>
            <person name="Dorje P."/>
            <person name="Dorjee K."/>
            <person name="Dupes A."/>
            <person name="Elong R."/>
            <person name="Falk J."/>
            <person name="Farina A."/>
            <person name="Faro S."/>
            <person name="Ferguson D."/>
            <person name="Fisher S."/>
            <person name="Foley C.D."/>
            <person name="Franke A."/>
            <person name="Friedrich D."/>
            <person name="Gadbois L."/>
            <person name="Gearin G."/>
            <person name="Gearin C.R."/>
            <person name="Giannoukos G."/>
            <person name="Goode T."/>
            <person name="Graham J."/>
            <person name="Grandbois E."/>
            <person name="Grewal S."/>
            <person name="Gyaltsen K."/>
            <person name="Hafez N."/>
            <person name="Hagos B."/>
            <person name="Hall J."/>
            <person name="Henson C."/>
            <person name="Hollinger A."/>
            <person name="Honan T."/>
            <person name="Huard M.D."/>
            <person name="Hughes L."/>
            <person name="Hurhula B."/>
            <person name="Husby M.E."/>
            <person name="Kamat A."/>
            <person name="Kanga B."/>
            <person name="Kashin S."/>
            <person name="Khazanovich D."/>
            <person name="Kisner P."/>
            <person name="Lance K."/>
            <person name="Lara M."/>
            <person name="Lee W."/>
            <person name="Lennon N."/>
            <person name="Letendre F."/>
            <person name="LeVine R."/>
            <person name="Lipovsky A."/>
            <person name="Liu X."/>
            <person name="Liu J."/>
            <person name="Liu S."/>
            <person name="Lokyitsang T."/>
            <person name="Lokyitsang Y."/>
            <person name="Lubonja R."/>
            <person name="Lui A."/>
            <person name="MacDonald P."/>
            <person name="Magnisalis V."/>
            <person name="Maru K."/>
            <person name="Matthews C."/>
            <person name="McCusker W."/>
            <person name="McDonough S."/>
            <person name="Mehta T."/>
            <person name="Meldrim J."/>
            <person name="Meneus L."/>
            <person name="Mihai O."/>
            <person name="Mihalev A."/>
            <person name="Mihova T."/>
            <person name="Mittelman R."/>
            <person name="Mlenga V."/>
            <person name="Montmayeur A."/>
            <person name="Mulrain L."/>
            <person name="Navidi A."/>
            <person name="Naylor J."/>
            <person name="Negash T."/>
            <person name="Nguyen T."/>
            <person name="Nguyen N."/>
            <person name="Nicol R."/>
            <person name="Norbu C."/>
            <person name="Norbu N."/>
            <person name="Novod N."/>
            <person name="O'Neill B."/>
            <person name="Osman S."/>
            <person name="Markiewicz E."/>
            <person name="Oyono O.L."/>
            <person name="Patti C."/>
            <person name="Phunkhang P."/>
            <person name="Pierre F."/>
            <person name="Priest M."/>
            <person name="Raghuraman S."/>
            <person name="Rege F."/>
            <person name="Reyes R."/>
            <person name="Rise C."/>
            <person name="Rogov P."/>
            <person name="Ross K."/>
            <person name="Ryan E."/>
            <person name="Settipalli S."/>
            <person name="Shea T."/>
            <person name="Sherpa N."/>
            <person name="Shi L."/>
            <person name="Shih D."/>
            <person name="Sparrow T."/>
            <person name="Spaulding J."/>
            <person name="Stalker J."/>
            <person name="Stange-Thomann N."/>
            <person name="Stavropoulos S."/>
            <person name="Stone C."/>
            <person name="Strader C."/>
            <person name="Tesfaye S."/>
            <person name="Thomson T."/>
            <person name="Thoulutsang Y."/>
            <person name="Thoulutsang D."/>
            <person name="Topham K."/>
            <person name="Topping I."/>
            <person name="Tsamla T."/>
            <person name="Vassiliev H."/>
            <person name="Vo A."/>
            <person name="Wangchuk T."/>
            <person name="Wangdi T."/>
            <person name="Weiand M."/>
            <person name="Wilkinson J."/>
            <person name="Wilson A."/>
            <person name="Yadav S."/>
            <person name="Young G."/>
            <person name="Yu Q."/>
            <person name="Zembek L."/>
            <person name="Zhong D."/>
            <person name="Zimmer A."/>
            <person name="Zwirko Z."/>
            <person name="Jaffe D.B."/>
            <person name="Alvarez P."/>
            <person name="Brockman W."/>
            <person name="Butler J."/>
            <person name="Chin C."/>
            <person name="Gnerre S."/>
            <person name="Grabherr M."/>
            <person name="Kleber M."/>
            <person name="Mauceli E."/>
            <person name="MacCallum I."/>
        </authorList>
    </citation>
    <scope>NUCLEOTIDE SEQUENCE [LARGE SCALE GENOMIC DNA]</scope>
    <source>
        <strain evidence="3">Tai18E2 / Tucson 14021-0261.01</strain>
    </source>
</reference>
<dbReference type="Proteomes" id="UP000002282">
    <property type="component" value="Chromosome 3R"/>
</dbReference>
<dbReference type="eggNOG" id="ENOG502SEJM">
    <property type="taxonomic scope" value="Eukaryota"/>
</dbReference>
<dbReference type="KEGG" id="dya:Dyak_GE28249"/>
<dbReference type="PhylomeDB" id="A0A0R1E8X5"/>
<protein>
    <submittedName>
        <fullName evidence="2">Uncharacterized protein</fullName>
    </submittedName>
</protein>
<sequence>MSLGNADPWHLKNNIVEQGISVSPNNSESFEDNFTPPPSENESNVQKDGQIEPLPDSSDYLKLLERKLARVQKGNKLLDNLRDKRQDCMRGLLSSEGVPISIFEQFLELDAPIESGRLHRHLLPVQAVNVGETFHIVEHDALQQSAEEAQKEEEDHPLAEH</sequence>
<dbReference type="GO" id="GO:0044782">
    <property type="term" value="P:cilium organization"/>
    <property type="evidence" value="ECO:0007669"/>
    <property type="project" value="TreeGrafter"/>
</dbReference>
<organism evidence="2 3">
    <name type="scientific">Drosophila yakuba</name>
    <name type="common">Fruit fly</name>
    <dbReference type="NCBI Taxonomy" id="7245"/>
    <lineage>
        <taxon>Eukaryota</taxon>
        <taxon>Metazoa</taxon>
        <taxon>Ecdysozoa</taxon>
        <taxon>Arthropoda</taxon>
        <taxon>Hexapoda</taxon>
        <taxon>Insecta</taxon>
        <taxon>Pterygota</taxon>
        <taxon>Neoptera</taxon>
        <taxon>Endopterygota</taxon>
        <taxon>Diptera</taxon>
        <taxon>Brachycera</taxon>
        <taxon>Muscomorpha</taxon>
        <taxon>Ephydroidea</taxon>
        <taxon>Drosophilidae</taxon>
        <taxon>Drosophila</taxon>
        <taxon>Sophophora</taxon>
    </lineage>
</organism>
<dbReference type="PANTHER" id="PTHR31800:SF1">
    <property type="entry name" value="COILED-COIL DOMAIN-CONTAINING PROTEIN 32"/>
    <property type="match status" value="1"/>
</dbReference>
<dbReference type="AlphaFoldDB" id="A0A0R1E8X5"/>
<dbReference type="OMA" id="TFHIVEH"/>
<proteinExistence type="predicted"/>